<evidence type="ECO:0000259" key="2">
    <source>
        <dbReference type="Pfam" id="PF07715"/>
    </source>
</evidence>
<dbReference type="Proteomes" id="UP000192266">
    <property type="component" value="Unassembled WGS sequence"/>
</dbReference>
<feature type="domain" description="TonB-dependent receptor plug" evidence="2">
    <location>
        <begin position="146"/>
        <end position="223"/>
    </location>
</feature>
<evidence type="ECO:0000313" key="3">
    <source>
        <dbReference type="EMBL" id="SMB87651.1"/>
    </source>
</evidence>
<gene>
    <name evidence="3" type="ORF">SAMN00120144_1386</name>
</gene>
<dbReference type="InterPro" id="IPR008969">
    <property type="entry name" value="CarboxyPept-like_regulatory"/>
</dbReference>
<dbReference type="STRING" id="645990.SAMN00120144_1386"/>
<dbReference type="Pfam" id="PF13715">
    <property type="entry name" value="CarbopepD_reg_2"/>
    <property type="match status" value="1"/>
</dbReference>
<dbReference type="InterPro" id="IPR037066">
    <property type="entry name" value="Plug_dom_sf"/>
</dbReference>
<reference evidence="3 4" key="1">
    <citation type="submission" date="2017-04" db="EMBL/GenBank/DDBJ databases">
        <authorList>
            <person name="Afonso C.L."/>
            <person name="Miller P.J."/>
            <person name="Scott M.A."/>
            <person name="Spackman E."/>
            <person name="Goraichik I."/>
            <person name="Dimitrov K.M."/>
            <person name="Suarez D.L."/>
            <person name="Swayne D.E."/>
        </authorList>
    </citation>
    <scope>NUCLEOTIDE SEQUENCE [LARGE SCALE GENOMIC DNA]</scope>
    <source>
        <strain evidence="3 4">DSM 11622</strain>
    </source>
</reference>
<keyword evidence="1" id="KW-0732">Signal</keyword>
<organism evidence="3 4">
    <name type="scientific">Hymenobacter roseosalivarius DSM 11622</name>
    <dbReference type="NCBI Taxonomy" id="645990"/>
    <lineage>
        <taxon>Bacteria</taxon>
        <taxon>Pseudomonadati</taxon>
        <taxon>Bacteroidota</taxon>
        <taxon>Cytophagia</taxon>
        <taxon>Cytophagales</taxon>
        <taxon>Hymenobacteraceae</taxon>
        <taxon>Hymenobacter</taxon>
    </lineage>
</organism>
<keyword evidence="3" id="KW-0675">Receptor</keyword>
<dbReference type="Gene3D" id="2.60.40.1120">
    <property type="entry name" value="Carboxypeptidase-like, regulatory domain"/>
    <property type="match status" value="1"/>
</dbReference>
<name>A0A1W1V3M9_9BACT</name>
<keyword evidence="4" id="KW-1185">Reference proteome</keyword>
<feature type="signal peptide" evidence="1">
    <location>
        <begin position="1"/>
        <end position="17"/>
    </location>
</feature>
<evidence type="ECO:0000256" key="1">
    <source>
        <dbReference type="SAM" id="SignalP"/>
    </source>
</evidence>
<dbReference type="Pfam" id="PF07715">
    <property type="entry name" value="Plug"/>
    <property type="match status" value="1"/>
</dbReference>
<dbReference type="InterPro" id="IPR012910">
    <property type="entry name" value="Plug_dom"/>
</dbReference>
<accession>A0A1W1V3M9</accession>
<proteinExistence type="predicted"/>
<protein>
    <submittedName>
        <fullName evidence="3">TonB-dependent receptor plug</fullName>
    </submittedName>
</protein>
<dbReference type="Gene3D" id="2.170.130.10">
    <property type="entry name" value="TonB-dependent receptor, plug domain"/>
    <property type="match status" value="1"/>
</dbReference>
<dbReference type="AlphaFoldDB" id="A0A1W1V3M9"/>
<feature type="chain" id="PRO_5012461463" evidence="1">
    <location>
        <begin position="18"/>
        <end position="716"/>
    </location>
</feature>
<sequence>MVLALALLCAFSSPAAAQNRLVLRGTVTDRNTGEKLLGATVRLSSLPTTATATDLDGRFELPTVLAQGDTLIVTYIGYAPYRQFLGAGGQNQAEILVRLRPQANQQLGQVEVTAKRPIAEEFIVRELDYLKIVTNPAAAADPLLAVRTLPAASNTDESASISLRGSDPAQTGIYLNNVPIYDAVKFAQLSGIGTFSIFNVDLVKSVLVFPSNPPLEYGNAGAGLISLTTDDKPRPRFLQGSLGLANSGVMAGAPVGEKGMLKVYGNYQTGEFIKAVNPESFRKLSKFGNRDFGGHFSTSLGQYGTLKLFAYGISEQYAYQFQSPSLNDTYRYRKNRGFGIASYEKAWAGADLSLSLGAGRSRATDGVGNYRAARRNADYYGSLNYRRYWSDALSTRVGLSYDERTIRVGGQFPALPYAMSETAPAYAATIRQQRTLWEAYQYTKWKHQRWVVGVGLRTTVPPRQQSAYLSGQLNLRYDLSPRQFLNLSGGQYTSFSSPDAAYYPFLRYCTRQVALDYAYTSDELNLSAAVYAKNESSLLDSRVYGVEVYAQRTFFKKLSADISLASIRSRLQTTNPEVAALALNQRQYNLPFIVKNNLKFGFKGGEIGSFTQYRSGAPYTPVLGAQLDPESGFFAPQYTIEAGTGRLPNYFRTDLTASKFIRSRQNQNTLVLYAVLSNVLNTRNVSSYSYSADYTQANPEYFQRRFLYFGAVVTLQ</sequence>
<dbReference type="SUPFAM" id="SSF56935">
    <property type="entry name" value="Porins"/>
    <property type="match status" value="1"/>
</dbReference>
<dbReference type="SUPFAM" id="SSF49464">
    <property type="entry name" value="Carboxypeptidase regulatory domain-like"/>
    <property type="match status" value="1"/>
</dbReference>
<dbReference type="EMBL" id="FWWW01000048">
    <property type="protein sequence ID" value="SMB87651.1"/>
    <property type="molecule type" value="Genomic_DNA"/>
</dbReference>
<evidence type="ECO:0000313" key="4">
    <source>
        <dbReference type="Proteomes" id="UP000192266"/>
    </source>
</evidence>